<keyword evidence="5 9" id="KW-0812">Transmembrane</keyword>
<organism evidence="10 11">
    <name type="scientific">Aeromicrobium erythreum</name>
    <dbReference type="NCBI Taxonomy" id="2041"/>
    <lineage>
        <taxon>Bacteria</taxon>
        <taxon>Bacillati</taxon>
        <taxon>Actinomycetota</taxon>
        <taxon>Actinomycetes</taxon>
        <taxon>Propionibacteriales</taxon>
        <taxon>Nocardioidaceae</taxon>
        <taxon>Aeromicrobium</taxon>
    </lineage>
</organism>
<feature type="transmembrane region" description="Helical" evidence="9">
    <location>
        <begin position="269"/>
        <end position="293"/>
    </location>
</feature>
<evidence type="ECO:0000256" key="1">
    <source>
        <dbReference type="ARBA" id="ARBA00004651"/>
    </source>
</evidence>
<evidence type="ECO:0000256" key="3">
    <source>
        <dbReference type="ARBA" id="ARBA00022448"/>
    </source>
</evidence>
<evidence type="ECO:0000313" key="10">
    <source>
        <dbReference type="EMBL" id="ALX05530.1"/>
    </source>
</evidence>
<dbReference type="PANTHER" id="PTHR21716:SF53">
    <property type="entry name" value="PERMEASE PERM-RELATED"/>
    <property type="match status" value="1"/>
</dbReference>
<name>A0A0U3T498_9ACTN</name>
<reference evidence="10 11" key="1">
    <citation type="journal article" date="1991" name="Int. J. Syst. Bacteriol.">
        <title>Description of the erythromycin-producing bacterium Arthrobacter sp. strain NRRL B-3381 as Aeromicrobium erythreum gen. nov., sp. nov.</title>
        <authorList>
            <person name="Miller E.S."/>
            <person name="Woese C.R."/>
            <person name="Brenner S."/>
        </authorList>
    </citation>
    <scope>NUCLEOTIDE SEQUENCE [LARGE SCALE GENOMIC DNA]</scope>
    <source>
        <strain evidence="10 11">AR18</strain>
    </source>
</reference>
<dbReference type="GO" id="GO:0005886">
    <property type="term" value="C:plasma membrane"/>
    <property type="evidence" value="ECO:0007669"/>
    <property type="project" value="UniProtKB-SubCell"/>
</dbReference>
<accession>A0A0U3T498</accession>
<keyword evidence="11" id="KW-1185">Reference proteome</keyword>
<evidence type="ECO:0000256" key="4">
    <source>
        <dbReference type="ARBA" id="ARBA00022475"/>
    </source>
</evidence>
<comment type="subcellular location">
    <subcellularLocation>
        <location evidence="1">Cell membrane</location>
        <topology evidence="1">Multi-pass membrane protein</topology>
    </subcellularLocation>
</comment>
<feature type="transmembrane region" description="Helical" evidence="9">
    <location>
        <begin position="20"/>
        <end position="37"/>
    </location>
</feature>
<feature type="region of interest" description="Disordered" evidence="8">
    <location>
        <begin position="354"/>
        <end position="373"/>
    </location>
</feature>
<keyword evidence="7 9" id="KW-0472">Membrane</keyword>
<evidence type="ECO:0000256" key="2">
    <source>
        <dbReference type="ARBA" id="ARBA00009773"/>
    </source>
</evidence>
<dbReference type="STRING" id="2041.AERYTH_12900"/>
<feature type="transmembrane region" description="Helical" evidence="9">
    <location>
        <begin position="215"/>
        <end position="236"/>
    </location>
</feature>
<dbReference type="PATRIC" id="fig|2041.4.peg.2687"/>
<feature type="transmembrane region" description="Helical" evidence="9">
    <location>
        <begin position="43"/>
        <end position="61"/>
    </location>
</feature>
<feature type="transmembrane region" description="Helical" evidence="9">
    <location>
        <begin position="242"/>
        <end position="262"/>
    </location>
</feature>
<keyword evidence="3" id="KW-0813">Transport</keyword>
<dbReference type="PANTHER" id="PTHR21716">
    <property type="entry name" value="TRANSMEMBRANE PROTEIN"/>
    <property type="match status" value="1"/>
</dbReference>
<evidence type="ECO:0000256" key="5">
    <source>
        <dbReference type="ARBA" id="ARBA00022692"/>
    </source>
</evidence>
<dbReference type="KEGG" id="aer:AERYTH_12900"/>
<comment type="similarity">
    <text evidence="2">Belongs to the autoinducer-2 exporter (AI-2E) (TC 2.A.86) family.</text>
</comment>
<dbReference type="Proteomes" id="UP000067689">
    <property type="component" value="Chromosome"/>
</dbReference>
<evidence type="ECO:0000256" key="9">
    <source>
        <dbReference type="SAM" id="Phobius"/>
    </source>
</evidence>
<feature type="transmembrane region" description="Helical" evidence="9">
    <location>
        <begin position="313"/>
        <end position="338"/>
    </location>
</feature>
<dbReference type="GO" id="GO:0055085">
    <property type="term" value="P:transmembrane transport"/>
    <property type="evidence" value="ECO:0007669"/>
    <property type="project" value="TreeGrafter"/>
</dbReference>
<dbReference type="EMBL" id="CP011502">
    <property type="protein sequence ID" value="ALX05530.1"/>
    <property type="molecule type" value="Genomic_DNA"/>
</dbReference>
<gene>
    <name evidence="10" type="ORF">AERYTH_12900</name>
</gene>
<keyword evidence="4" id="KW-1003">Cell membrane</keyword>
<evidence type="ECO:0000256" key="7">
    <source>
        <dbReference type="ARBA" id="ARBA00023136"/>
    </source>
</evidence>
<sequence>MQVSTRPEIPVGVEIATAWAWRLLVLGVAGYALYWLLSFFSEVTVPIAVALLGTALTIGAVDWLDRRGLPRLLATAIVVLVMLGGFFGLLTLVGQQLSTQFYDLKAQVIAGIAQVQDWAQNGPLGLSETQLDRYVDQVEDAIRTFGERAAVDQLAAVGTTLTHFVAGFFIALFASFFFLYEGNRIWAFAVALFPRSARAKVHSSGETAWASLTSFVRATVLVALTDAIGIAVSAWLLGVPLAFAIGVLVFLGAFVPIVGALVSGMVAVLVALVAQGPIVALIMLAAVVAVQQFESHVLQPFLMGRFVAVHPLAIIIAIAAGITVSGIVGALVAVPLVACLNGIVRHLVEESGTPVADDGLPEDDPPEVRAEQA</sequence>
<feature type="transmembrane region" description="Helical" evidence="9">
    <location>
        <begin position="161"/>
        <end position="180"/>
    </location>
</feature>
<evidence type="ECO:0000256" key="6">
    <source>
        <dbReference type="ARBA" id="ARBA00022989"/>
    </source>
</evidence>
<dbReference type="InterPro" id="IPR002549">
    <property type="entry name" value="AI-2E-like"/>
</dbReference>
<evidence type="ECO:0000313" key="11">
    <source>
        <dbReference type="Proteomes" id="UP000067689"/>
    </source>
</evidence>
<keyword evidence="6 9" id="KW-1133">Transmembrane helix</keyword>
<proteinExistence type="inferred from homology"/>
<dbReference type="AlphaFoldDB" id="A0A0U3T498"/>
<evidence type="ECO:0000256" key="8">
    <source>
        <dbReference type="SAM" id="MobiDB-lite"/>
    </source>
</evidence>
<protein>
    <submittedName>
        <fullName evidence="10">Membrane protein</fullName>
    </submittedName>
</protein>
<feature type="transmembrane region" description="Helical" evidence="9">
    <location>
        <begin position="73"/>
        <end position="94"/>
    </location>
</feature>
<dbReference type="Pfam" id="PF01594">
    <property type="entry name" value="AI-2E_transport"/>
    <property type="match status" value="1"/>
</dbReference>